<evidence type="ECO:0000259" key="1">
    <source>
        <dbReference type="Pfam" id="PF07739"/>
    </source>
</evidence>
<dbReference type="InterPro" id="IPR012925">
    <property type="entry name" value="TipAS_dom"/>
</dbReference>
<gene>
    <name evidence="2" type="ORF">P7H09_11115</name>
</gene>
<proteinExistence type="predicted"/>
<sequence>MGDLYMADKRFSSNIDKHQPGLAAFMREAMHVYCDRHEGK</sequence>
<dbReference type="SUPFAM" id="SSF89082">
    <property type="entry name" value="Antibiotic binding domain of TipA-like multidrug resistance regulators"/>
    <property type="match status" value="1"/>
</dbReference>
<dbReference type="Proteomes" id="UP001259239">
    <property type="component" value="Unassembled WGS sequence"/>
</dbReference>
<feature type="domain" description="TipAS antibiotic-recognition" evidence="1">
    <location>
        <begin position="1"/>
        <end position="33"/>
    </location>
</feature>
<organism evidence="2 3">
    <name type="scientific">Paenibacillus larvae</name>
    <dbReference type="NCBI Taxonomy" id="1464"/>
    <lineage>
        <taxon>Bacteria</taxon>
        <taxon>Bacillati</taxon>
        <taxon>Bacillota</taxon>
        <taxon>Bacilli</taxon>
        <taxon>Bacillales</taxon>
        <taxon>Paenibacillaceae</taxon>
        <taxon>Paenibacillus</taxon>
    </lineage>
</organism>
<protein>
    <submittedName>
        <fullName evidence="2">TipAS antibiotic-recognition domain-containing protein</fullName>
    </submittedName>
</protein>
<dbReference type="AlphaFoldDB" id="A0AAP5N3C1"/>
<dbReference type="Pfam" id="PF07739">
    <property type="entry name" value="TipAS"/>
    <property type="match status" value="1"/>
</dbReference>
<dbReference type="Gene3D" id="1.10.490.50">
    <property type="entry name" value="Antibiotic binding domain of TipA-like multidrug resistance regulators"/>
    <property type="match status" value="1"/>
</dbReference>
<evidence type="ECO:0000313" key="2">
    <source>
        <dbReference type="EMBL" id="MDT2251820.1"/>
    </source>
</evidence>
<comment type="caution">
    <text evidence="2">The sequence shown here is derived from an EMBL/GenBank/DDBJ whole genome shotgun (WGS) entry which is preliminary data.</text>
</comment>
<name>A0AAP5N3C1_9BACL</name>
<reference evidence="2" key="1">
    <citation type="journal article" date="2023" name="J. Vet. Diagn. Invest.">
        <title>Oxytetracycline-resistant Paenibacillus larvae identified in commercial beekeeping operations in Saskatchewan using pooled honey sampling.</title>
        <authorList>
            <person name="Obshta O."/>
            <person name="Zabrodski M.W."/>
            <person name="Soomro T."/>
            <person name="Wilson G."/>
            <person name="Masood F."/>
            <person name="Thebeau J."/>
            <person name="Silva M.C.B."/>
            <person name="Biganski S."/>
            <person name="Kozii I.V."/>
            <person name="Koziy R.V."/>
            <person name="Raza M.F."/>
            <person name="Jose M.S."/>
            <person name="Simko E."/>
            <person name="Wood S.C."/>
        </authorList>
    </citation>
    <scope>NUCLEOTIDE SEQUENCE</scope>
    <source>
        <strain evidence="2">PL001</strain>
    </source>
</reference>
<accession>A0AAP5N3C1</accession>
<evidence type="ECO:0000313" key="3">
    <source>
        <dbReference type="Proteomes" id="UP001259239"/>
    </source>
</evidence>
<reference evidence="2" key="2">
    <citation type="submission" date="2023-03" db="EMBL/GenBank/DDBJ databases">
        <authorList>
            <person name="Obshta O."/>
            <person name="Zabrodski M.W."/>
            <person name="Soomro T."/>
            <person name="Wilson G."/>
            <person name="Masood F."/>
            <person name="Thebeau J."/>
            <person name="Bezerra Da Silva M.C."/>
            <person name="Raza F."/>
            <person name="Biganski S."/>
            <person name="Jose M."/>
            <person name="Camilli M."/>
            <person name="Kozii I.V."/>
            <person name="Kozii R.V."/>
            <person name="Simko E."/>
            <person name="Wood S.C."/>
        </authorList>
    </citation>
    <scope>NUCLEOTIDE SEQUENCE</scope>
    <source>
        <strain evidence="2">PL001</strain>
    </source>
</reference>
<dbReference type="EMBL" id="JARQGV010000004">
    <property type="protein sequence ID" value="MDT2251820.1"/>
    <property type="molecule type" value="Genomic_DNA"/>
</dbReference>
<dbReference type="InterPro" id="IPR036244">
    <property type="entry name" value="TipA-like_antibiotic-bd"/>
</dbReference>